<dbReference type="AlphaFoldDB" id="A0A6H1ZKJ0"/>
<reference evidence="1" key="1">
    <citation type="submission" date="2020-03" db="EMBL/GenBank/DDBJ databases">
        <title>The deep terrestrial virosphere.</title>
        <authorList>
            <person name="Holmfeldt K."/>
            <person name="Nilsson E."/>
            <person name="Simone D."/>
            <person name="Lopez-Fernandez M."/>
            <person name="Wu X."/>
            <person name="de Brujin I."/>
            <person name="Lundin D."/>
            <person name="Andersson A."/>
            <person name="Bertilsson S."/>
            <person name="Dopson M."/>
        </authorList>
    </citation>
    <scope>NUCLEOTIDE SEQUENCE</scope>
    <source>
        <strain evidence="2">MM415A00941</strain>
        <strain evidence="1">TM448A00947</strain>
    </source>
</reference>
<dbReference type="EMBL" id="MT142369">
    <property type="protein sequence ID" value="QJA79166.1"/>
    <property type="molecule type" value="Genomic_DNA"/>
</dbReference>
<accession>A0A6H1ZKJ0</accession>
<name>A0A6H1ZKJ0_9ZZZZ</name>
<dbReference type="EMBL" id="MT144084">
    <property type="protein sequence ID" value="QJA48443.1"/>
    <property type="molecule type" value="Genomic_DNA"/>
</dbReference>
<organism evidence="1">
    <name type="scientific">viral metagenome</name>
    <dbReference type="NCBI Taxonomy" id="1070528"/>
    <lineage>
        <taxon>unclassified sequences</taxon>
        <taxon>metagenomes</taxon>
        <taxon>organismal metagenomes</taxon>
    </lineage>
</organism>
<proteinExistence type="predicted"/>
<gene>
    <name evidence="2" type="ORF">MM415A00941_0013</name>
    <name evidence="1" type="ORF">TM448A00947_0013</name>
</gene>
<protein>
    <submittedName>
        <fullName evidence="1">Uncharacterized protein</fullName>
    </submittedName>
</protein>
<sequence>MSTSNSTDWTIARDAIITSALRKLRRIDPNLTVPAIDITTGTEALNMMIKAWQTDGVFLWLNEEICLFQQYNTQFYTLGPSGTGNCGLLSDSFKTQLAAAAAVGAGTITVDSDDNIANADYVGIQLDGGTIQWTTVNGIPAADVVTLTAVLTGAAAVDNYVFTYTTKAPRPLKILEARVRDTDDVDTPLEIITSRTQFLSQTDKDSTGRVLEIHYNPDITNGQLYTWPVCGTTDITDRIIMSVQRVIEDFDSSTDNFDGPPEALAALTWGLAVEVAPEYGVDILSGKGTAIPLMAEKYYNLLKKHYRSYDPVYMRP</sequence>
<evidence type="ECO:0000313" key="1">
    <source>
        <dbReference type="EMBL" id="QJA48443.1"/>
    </source>
</evidence>
<evidence type="ECO:0000313" key="2">
    <source>
        <dbReference type="EMBL" id="QJA79166.1"/>
    </source>
</evidence>